<dbReference type="HOGENOM" id="CLU_116765_1_1_2"/>
<reference evidence="8 10" key="2">
    <citation type="journal article" date="2014" name="PLoS Genet.">
        <title>Phylogenetically driven sequencing of extremely halophilic archaea reveals strategies for static and dynamic osmo-response.</title>
        <authorList>
            <person name="Becker E.A."/>
            <person name="Seitzer P.M."/>
            <person name="Tritt A."/>
            <person name="Larsen D."/>
            <person name="Krusor M."/>
            <person name="Yao A.I."/>
            <person name="Wu D."/>
            <person name="Madern D."/>
            <person name="Eisen J.A."/>
            <person name="Darling A.E."/>
            <person name="Facciotti M.T."/>
        </authorList>
    </citation>
    <scope>NUCLEOTIDE SEQUENCE [LARGE SCALE GENOMIC DNA]</scope>
    <source>
        <strain evidence="8">B3</strain>
        <strain evidence="10">DSM 18796 / CECT 7217 / JCM 14584 / KCTC 4019 / B3</strain>
    </source>
</reference>
<dbReference type="InterPro" id="IPR051929">
    <property type="entry name" value="VirAsm_ModProt"/>
</dbReference>
<evidence type="ECO:0000259" key="6">
    <source>
        <dbReference type="PROSITE" id="PS50249"/>
    </source>
</evidence>
<dbReference type="InterPro" id="IPR053551">
    <property type="entry name" value="Metalloprotease_DSAMP"/>
</dbReference>
<sequence length="150" mass="15865">MSNRSPATSARVIEFERGAYDAIVEHAREGAPEEVCGVLGGVAGETCSRVRTVRRAENAAERPKTRYAIAPAEAIELIEGVEAEGDLVGFYHSHPAGPPEPSETDAARAAWPGASYVIVALGGEPCVGAWRWTDGDGFEAETVGMLPAER</sequence>
<dbReference type="Proteomes" id="UP000000390">
    <property type="component" value="Chromosome"/>
</dbReference>
<dbReference type="EMBL" id="CP002062">
    <property type="protein sequence ID" value="ADJ16347.1"/>
    <property type="molecule type" value="Genomic_DNA"/>
</dbReference>
<evidence type="ECO:0000256" key="2">
    <source>
        <dbReference type="ARBA" id="ARBA00022723"/>
    </source>
</evidence>
<keyword evidence="4" id="KW-0862">Zinc</keyword>
<protein>
    <recommendedName>
        <fullName evidence="6">MPN domain-containing protein</fullName>
    </recommendedName>
</protein>
<dbReference type="PANTHER" id="PTHR34858:SF1">
    <property type="entry name" value="CYSO-CYSTEINE PEPTIDASE"/>
    <property type="match status" value="1"/>
</dbReference>
<dbReference type="GeneID" id="9420789"/>
<keyword evidence="10" id="KW-1185">Reference proteome</keyword>
<dbReference type="eggNOG" id="arCOG01138">
    <property type="taxonomic scope" value="Archaea"/>
</dbReference>
<dbReference type="PANTHER" id="PTHR34858">
    <property type="entry name" value="CYSO-CYSTEINE PEPTIDASE"/>
    <property type="match status" value="1"/>
</dbReference>
<evidence type="ECO:0000256" key="3">
    <source>
        <dbReference type="ARBA" id="ARBA00022801"/>
    </source>
</evidence>
<dbReference type="SUPFAM" id="SSF102712">
    <property type="entry name" value="JAB1/MPN domain"/>
    <property type="match status" value="1"/>
</dbReference>
<feature type="domain" description="MPN" evidence="6">
    <location>
        <begin position="13"/>
        <end position="136"/>
    </location>
</feature>
<evidence type="ECO:0000256" key="1">
    <source>
        <dbReference type="ARBA" id="ARBA00022670"/>
    </source>
</evidence>
<dbReference type="InterPro" id="IPR028090">
    <property type="entry name" value="JAB_dom_prok"/>
</dbReference>
<dbReference type="CDD" id="cd08070">
    <property type="entry name" value="MPN_like"/>
    <property type="match status" value="1"/>
</dbReference>
<dbReference type="STRING" id="795797.HacjB3_14840"/>
<dbReference type="RefSeq" id="WP_008416435.1">
    <property type="nucleotide sequence ID" value="NC_014297.1"/>
</dbReference>
<dbReference type="KEGG" id="hje:HacjB3_14840"/>
<dbReference type="GO" id="GO:0008235">
    <property type="term" value="F:metalloexopeptidase activity"/>
    <property type="evidence" value="ECO:0007669"/>
    <property type="project" value="TreeGrafter"/>
</dbReference>
<keyword evidence="3" id="KW-0378">Hydrolase</keyword>
<dbReference type="Gene3D" id="3.40.140.10">
    <property type="entry name" value="Cytidine Deaminase, domain 2"/>
    <property type="match status" value="1"/>
</dbReference>
<proteinExistence type="predicted"/>
<dbReference type="EMBL" id="AOHV01000027">
    <property type="protein sequence ID" value="ELY37081.1"/>
    <property type="molecule type" value="Genomic_DNA"/>
</dbReference>
<evidence type="ECO:0000313" key="9">
    <source>
        <dbReference type="Proteomes" id="UP000000390"/>
    </source>
</evidence>
<keyword evidence="1" id="KW-0645">Protease</keyword>
<keyword evidence="5" id="KW-0482">Metalloprotease</keyword>
<dbReference type="GO" id="GO:0006508">
    <property type="term" value="P:proteolysis"/>
    <property type="evidence" value="ECO:0007669"/>
    <property type="project" value="UniProtKB-KW"/>
</dbReference>
<evidence type="ECO:0000256" key="5">
    <source>
        <dbReference type="ARBA" id="ARBA00023049"/>
    </source>
</evidence>
<dbReference type="InterPro" id="IPR037518">
    <property type="entry name" value="MPN"/>
</dbReference>
<evidence type="ECO:0000256" key="4">
    <source>
        <dbReference type="ARBA" id="ARBA00022833"/>
    </source>
</evidence>
<dbReference type="NCBIfam" id="NF041370">
    <property type="entry name" value="desamp_Halo"/>
    <property type="match status" value="1"/>
</dbReference>
<dbReference type="AlphaFoldDB" id="D8J978"/>
<dbReference type="PROSITE" id="PS50249">
    <property type="entry name" value="MPN"/>
    <property type="match status" value="1"/>
</dbReference>
<gene>
    <name evidence="7" type="ordered locus">HacjB3_14840</name>
    <name evidence="8" type="ORF">C497_10068</name>
</gene>
<dbReference type="GO" id="GO:0008270">
    <property type="term" value="F:zinc ion binding"/>
    <property type="evidence" value="ECO:0007669"/>
    <property type="project" value="TreeGrafter"/>
</dbReference>
<dbReference type="PATRIC" id="fig|795797.18.peg.2973"/>
<accession>D8J978</accession>
<evidence type="ECO:0000313" key="10">
    <source>
        <dbReference type="Proteomes" id="UP000011645"/>
    </source>
</evidence>
<keyword evidence="2" id="KW-0479">Metal-binding</keyword>
<evidence type="ECO:0000313" key="7">
    <source>
        <dbReference type="EMBL" id="ADJ16347.1"/>
    </source>
</evidence>
<organism evidence="7 9">
    <name type="scientific">Halalkalicoccus jeotgali (strain DSM 18796 / CECT 7217 / JCM 14584 / KCTC 4019 / B3)</name>
    <dbReference type="NCBI Taxonomy" id="795797"/>
    <lineage>
        <taxon>Archaea</taxon>
        <taxon>Methanobacteriati</taxon>
        <taxon>Methanobacteriota</taxon>
        <taxon>Stenosarchaea group</taxon>
        <taxon>Halobacteria</taxon>
        <taxon>Halobacteriales</taxon>
        <taxon>Halococcaceae</taxon>
        <taxon>Halalkalicoccus</taxon>
    </lineage>
</organism>
<evidence type="ECO:0000313" key="8">
    <source>
        <dbReference type="EMBL" id="ELY37081.1"/>
    </source>
</evidence>
<reference evidence="7 9" key="1">
    <citation type="journal article" date="2010" name="J. Bacteriol.">
        <title>Complete genome sequence of Halalkalicoccus jeotgali B3(T), an extremely halophilic archaeon.</title>
        <authorList>
            <person name="Roh S.W."/>
            <person name="Nam Y.D."/>
            <person name="Nam S.H."/>
            <person name="Choi S.H."/>
            <person name="Park H.S."/>
            <person name="Bae J.W."/>
        </authorList>
    </citation>
    <scope>NUCLEOTIDE SEQUENCE [LARGE SCALE GENOMIC DNA]</scope>
    <source>
        <strain evidence="7">B3</strain>
        <strain evidence="9">DSM 18796 / CECT 7217 / JCM 14584 / KCTC 4019 / B3</strain>
    </source>
</reference>
<dbReference type="OrthoDB" id="10589at2157"/>
<dbReference type="SMART" id="SM00232">
    <property type="entry name" value="JAB_MPN"/>
    <property type="match status" value="1"/>
</dbReference>
<dbReference type="InterPro" id="IPR000555">
    <property type="entry name" value="JAMM/MPN+_dom"/>
</dbReference>
<dbReference type="Pfam" id="PF14464">
    <property type="entry name" value="Prok-JAB"/>
    <property type="match status" value="1"/>
</dbReference>
<name>D8J978_HALJB</name>
<dbReference type="Proteomes" id="UP000011645">
    <property type="component" value="Unassembled WGS sequence"/>
</dbReference>